<name>A0A8J3H8T6_9RHOB</name>
<evidence type="ECO:0008006" key="4">
    <source>
        <dbReference type="Google" id="ProtNLM"/>
    </source>
</evidence>
<gene>
    <name evidence="2" type="ORF">GCM10010961_24000</name>
</gene>
<dbReference type="EMBL" id="BNAP01000009">
    <property type="protein sequence ID" value="GHG92204.1"/>
    <property type="molecule type" value="Genomic_DNA"/>
</dbReference>
<dbReference type="Gene3D" id="3.90.226.10">
    <property type="entry name" value="2-enoyl-CoA Hydratase, Chain A, domain 1"/>
    <property type="match status" value="1"/>
</dbReference>
<protein>
    <recommendedName>
        <fullName evidence="4">Clp protease</fullName>
    </recommendedName>
</protein>
<dbReference type="RefSeq" id="WP_028093848.1">
    <property type="nucleotide sequence ID" value="NZ_BNAP01000009.1"/>
</dbReference>
<feature type="signal peptide" evidence="1">
    <location>
        <begin position="1"/>
        <end position="19"/>
    </location>
</feature>
<organism evidence="2 3">
    <name type="scientific">Pseudodonghicola xiamenensis</name>
    <dbReference type="NCBI Taxonomy" id="337702"/>
    <lineage>
        <taxon>Bacteria</taxon>
        <taxon>Pseudomonadati</taxon>
        <taxon>Pseudomonadota</taxon>
        <taxon>Alphaproteobacteria</taxon>
        <taxon>Rhodobacterales</taxon>
        <taxon>Paracoccaceae</taxon>
        <taxon>Pseudodonghicola</taxon>
    </lineage>
</organism>
<reference evidence="2" key="1">
    <citation type="journal article" date="2014" name="Int. J. Syst. Evol. Microbiol.">
        <title>Complete genome sequence of Corynebacterium casei LMG S-19264T (=DSM 44701T), isolated from a smear-ripened cheese.</title>
        <authorList>
            <consortium name="US DOE Joint Genome Institute (JGI-PGF)"/>
            <person name="Walter F."/>
            <person name="Albersmeier A."/>
            <person name="Kalinowski J."/>
            <person name="Ruckert C."/>
        </authorList>
    </citation>
    <scope>NUCLEOTIDE SEQUENCE</scope>
    <source>
        <strain evidence="2">CGMCC 1.7081</strain>
    </source>
</reference>
<keyword evidence="3" id="KW-1185">Reference proteome</keyword>
<keyword evidence="1" id="KW-0732">Signal</keyword>
<evidence type="ECO:0000256" key="1">
    <source>
        <dbReference type="SAM" id="SignalP"/>
    </source>
</evidence>
<feature type="chain" id="PRO_5035311806" description="Clp protease" evidence="1">
    <location>
        <begin position="20"/>
        <end position="213"/>
    </location>
</feature>
<evidence type="ECO:0000313" key="3">
    <source>
        <dbReference type="Proteomes" id="UP000611500"/>
    </source>
</evidence>
<evidence type="ECO:0000313" key="2">
    <source>
        <dbReference type="EMBL" id="GHG92204.1"/>
    </source>
</evidence>
<proteinExistence type="predicted"/>
<reference evidence="2" key="2">
    <citation type="submission" date="2020-09" db="EMBL/GenBank/DDBJ databases">
        <authorList>
            <person name="Sun Q."/>
            <person name="Zhou Y."/>
        </authorList>
    </citation>
    <scope>NUCLEOTIDE SEQUENCE</scope>
    <source>
        <strain evidence="2">CGMCC 1.7081</strain>
    </source>
</reference>
<sequence>MFRAAIASLLMGLPVGALAQQDAPGWAKFSIEGVTLIYDTETTIEGDEAEITYEDIDRLRALLREDDGIKVLELNSTGGGVFASEEMARIVIDFGLDTVVSGACVSSCVNVFLAGKSRRMMLGSKIGFHRRSWSPAAVKDYYESQRESYGWGTPYDFASWVYEDTQAETYKHLAYMLSRGVDPAFAIRTKSVPNDDEWYPSRLELLQAGVLTD</sequence>
<dbReference type="SUPFAM" id="SSF52096">
    <property type="entry name" value="ClpP/crotonase"/>
    <property type="match status" value="1"/>
</dbReference>
<dbReference type="AlphaFoldDB" id="A0A8J3H8T6"/>
<dbReference type="InterPro" id="IPR029045">
    <property type="entry name" value="ClpP/crotonase-like_dom_sf"/>
</dbReference>
<accession>A0A8J3H8T6</accession>
<dbReference type="Proteomes" id="UP000611500">
    <property type="component" value="Unassembled WGS sequence"/>
</dbReference>
<comment type="caution">
    <text evidence="2">The sequence shown here is derived from an EMBL/GenBank/DDBJ whole genome shotgun (WGS) entry which is preliminary data.</text>
</comment>